<proteinExistence type="predicted"/>
<reference evidence="1 2" key="2">
    <citation type="submission" date="2016-07" db="EMBL/GenBank/DDBJ databases">
        <title>Whole genome sequeicing and characterization of Enterobacter phage Arya isolated from the termite gut.</title>
        <authorList>
            <person name="Tikhe C."/>
            <person name="Husseneder C."/>
        </authorList>
    </citation>
    <scope>NUCLEOTIDE SEQUENCE [LARGE SCALE GENOMIC DNA]</scope>
</reference>
<protein>
    <recommendedName>
        <fullName evidence="3">Phage tail protein</fullName>
    </recommendedName>
</protein>
<gene>
    <name evidence="1" type="ORF">BI096_gp09</name>
</gene>
<accession>A0A193GYC6</accession>
<evidence type="ECO:0000313" key="2">
    <source>
        <dbReference type="Proteomes" id="UP000201689"/>
    </source>
</evidence>
<keyword evidence="2" id="KW-1185">Reference proteome</keyword>
<dbReference type="Proteomes" id="UP000201689">
    <property type="component" value="Segment"/>
</dbReference>
<reference evidence="1 2" key="1">
    <citation type="submission" date="2016-05" db="EMBL/GenBank/DDBJ databases">
        <authorList>
            <person name="Lavstsen T."/>
            <person name="Jespersen J.S."/>
        </authorList>
    </citation>
    <scope>NUCLEOTIDE SEQUENCE [LARGE SCALE GENOMIC DNA]</scope>
</reference>
<evidence type="ECO:0000313" key="1">
    <source>
        <dbReference type="EMBL" id="ANN86117.1"/>
    </source>
</evidence>
<name>A0A193GYC6_9CAUD</name>
<dbReference type="EMBL" id="KX231828">
    <property type="protein sequence ID" value="ANN86117.1"/>
    <property type="molecule type" value="Genomic_DNA"/>
</dbReference>
<dbReference type="GeneID" id="29064916"/>
<dbReference type="KEGG" id="vg:29064916"/>
<organism evidence="1 2">
    <name type="scientific">Enterobacter phage Arya</name>
    <dbReference type="NCBI Taxonomy" id="1864622"/>
    <lineage>
        <taxon>Viruses</taxon>
        <taxon>Duplodnaviria</taxon>
        <taxon>Heunggongvirae</taxon>
        <taxon>Uroviricota</taxon>
        <taxon>Caudoviricetes</taxon>
        <taxon>Iiscvirinae</taxon>
        <taxon>Aryavirus</taxon>
        <taxon>Aryavirus arya</taxon>
    </lineage>
</organism>
<sequence>MLNFDIDWDQLQDVAKELQASEKQFRAALSRAANRTAATLRKMSARGLKDELQLRTLAVLRKRLKSIKLKSKGKEGLVLWYGLNDLPVSSFKGRVSKSKEGASFRGHQFKGAFVAKSGVKGKRTVFKRSGSGRLPIAEQLMPIKDQADIFIEDEIFTQVEEIFWNNFRRDLAARVKYNLGGKK</sequence>
<dbReference type="OrthoDB" id="16310at10239"/>
<dbReference type="RefSeq" id="YP_009284273.1">
    <property type="nucleotide sequence ID" value="NC_031048.1"/>
</dbReference>
<evidence type="ECO:0008006" key="3">
    <source>
        <dbReference type="Google" id="ProtNLM"/>
    </source>
</evidence>